<name>A0ABU2NL68_9PSEU</name>
<evidence type="ECO:0000313" key="3">
    <source>
        <dbReference type="Proteomes" id="UP001183202"/>
    </source>
</evidence>
<keyword evidence="1" id="KW-0812">Transmembrane</keyword>
<gene>
    <name evidence="2" type="ORF">RM445_31275</name>
</gene>
<dbReference type="RefSeq" id="WP_311560479.1">
    <property type="nucleotide sequence ID" value="NZ_JAVREJ010000056.1"/>
</dbReference>
<protein>
    <submittedName>
        <fullName evidence="2">Uncharacterized protein</fullName>
    </submittedName>
</protein>
<dbReference type="Proteomes" id="UP001183202">
    <property type="component" value="Unassembled WGS sequence"/>
</dbReference>
<organism evidence="2 3">
    <name type="scientific">Pseudonocardia charpentierae</name>
    <dbReference type="NCBI Taxonomy" id="3075545"/>
    <lineage>
        <taxon>Bacteria</taxon>
        <taxon>Bacillati</taxon>
        <taxon>Actinomycetota</taxon>
        <taxon>Actinomycetes</taxon>
        <taxon>Pseudonocardiales</taxon>
        <taxon>Pseudonocardiaceae</taxon>
        <taxon>Pseudonocardia</taxon>
    </lineage>
</organism>
<feature type="transmembrane region" description="Helical" evidence="1">
    <location>
        <begin position="68"/>
        <end position="93"/>
    </location>
</feature>
<feature type="transmembrane region" description="Helical" evidence="1">
    <location>
        <begin position="35"/>
        <end position="56"/>
    </location>
</feature>
<keyword evidence="1" id="KW-1133">Transmembrane helix</keyword>
<dbReference type="EMBL" id="JAVREJ010000056">
    <property type="protein sequence ID" value="MDT0353969.1"/>
    <property type="molecule type" value="Genomic_DNA"/>
</dbReference>
<comment type="caution">
    <text evidence="2">The sequence shown here is derived from an EMBL/GenBank/DDBJ whole genome shotgun (WGS) entry which is preliminary data.</text>
</comment>
<sequence length="220" mass="24266">MATIGRNGNTYSVCDPEGPYSIDPLTGHLAHGRHLSVSAFFAFAFATIGAIWAAVVTTSVWQWVPLNFVLGAAAGFFVGAIASIPFVGAFWVYQSVANRRGGRRRVLETGDVGSRAWRLGDLAWQIAHVGSWRDKTVDPQRRVASIVWSAMSRALESDQEYSDAIRALDHASLRELAEDKIRRVEQERKSLDLVEGNLQKVLDTARSIDAARVQAARDRE</sequence>
<keyword evidence="3" id="KW-1185">Reference proteome</keyword>
<feature type="non-terminal residue" evidence="2">
    <location>
        <position position="220"/>
    </location>
</feature>
<evidence type="ECO:0000256" key="1">
    <source>
        <dbReference type="SAM" id="Phobius"/>
    </source>
</evidence>
<keyword evidence="1" id="KW-0472">Membrane</keyword>
<evidence type="ECO:0000313" key="2">
    <source>
        <dbReference type="EMBL" id="MDT0353969.1"/>
    </source>
</evidence>
<reference evidence="3" key="1">
    <citation type="submission" date="2023-07" db="EMBL/GenBank/DDBJ databases">
        <title>30 novel species of actinomycetes from the DSMZ collection.</title>
        <authorList>
            <person name="Nouioui I."/>
        </authorList>
    </citation>
    <scope>NUCLEOTIDE SEQUENCE [LARGE SCALE GENOMIC DNA]</scope>
    <source>
        <strain evidence="3">DSM 45834</strain>
    </source>
</reference>
<accession>A0ABU2NL68</accession>
<proteinExistence type="predicted"/>